<organism evidence="1">
    <name type="scientific">marine sediment metagenome</name>
    <dbReference type="NCBI Taxonomy" id="412755"/>
    <lineage>
        <taxon>unclassified sequences</taxon>
        <taxon>metagenomes</taxon>
        <taxon>ecological metagenomes</taxon>
    </lineage>
</organism>
<sequence>MVIAGEIFNSSIEAVCDLMRFKLKLSYYETYWIRNFAAGGVMVLAI</sequence>
<dbReference type="InterPro" id="IPR036945">
    <property type="entry name" value="DAGK_sf"/>
</dbReference>
<name>X0YDD2_9ZZZZ</name>
<reference evidence="1" key="1">
    <citation type="journal article" date="2014" name="Front. Microbiol.">
        <title>High frequency of phylogenetically diverse reductive dehalogenase-homologous genes in deep subseafloor sedimentary metagenomes.</title>
        <authorList>
            <person name="Kawai M."/>
            <person name="Futagami T."/>
            <person name="Toyoda A."/>
            <person name="Takaki Y."/>
            <person name="Nishi S."/>
            <person name="Hori S."/>
            <person name="Arai W."/>
            <person name="Tsubouchi T."/>
            <person name="Morono Y."/>
            <person name="Uchiyama I."/>
            <person name="Ito T."/>
            <person name="Fujiyama A."/>
            <person name="Inagaki F."/>
            <person name="Takami H."/>
        </authorList>
    </citation>
    <scope>NUCLEOTIDE SEQUENCE</scope>
    <source>
        <strain evidence="1">Expedition CK06-06</strain>
    </source>
</reference>
<proteinExistence type="predicted"/>
<dbReference type="GO" id="GO:0008654">
    <property type="term" value="P:phospholipid biosynthetic process"/>
    <property type="evidence" value="ECO:0007669"/>
    <property type="project" value="InterPro"/>
</dbReference>
<dbReference type="EMBL" id="BARS01059443">
    <property type="protein sequence ID" value="GAG45282.1"/>
    <property type="molecule type" value="Genomic_DNA"/>
</dbReference>
<dbReference type="GO" id="GO:0016020">
    <property type="term" value="C:membrane"/>
    <property type="evidence" value="ECO:0007669"/>
    <property type="project" value="InterPro"/>
</dbReference>
<dbReference type="Gene3D" id="1.10.287.3610">
    <property type="match status" value="1"/>
</dbReference>
<evidence type="ECO:0000313" key="1">
    <source>
        <dbReference type="EMBL" id="GAG45282.1"/>
    </source>
</evidence>
<dbReference type="GO" id="GO:0016301">
    <property type="term" value="F:kinase activity"/>
    <property type="evidence" value="ECO:0007669"/>
    <property type="project" value="InterPro"/>
</dbReference>
<dbReference type="AlphaFoldDB" id="X0YDD2"/>
<protein>
    <submittedName>
        <fullName evidence="1">Uncharacterized protein</fullName>
    </submittedName>
</protein>
<accession>X0YDD2</accession>
<comment type="caution">
    <text evidence="1">The sequence shown here is derived from an EMBL/GenBank/DDBJ whole genome shotgun (WGS) entry which is preliminary data.</text>
</comment>
<gene>
    <name evidence="1" type="ORF">S01H1_86097</name>
</gene>
<feature type="non-terminal residue" evidence="1">
    <location>
        <position position="46"/>
    </location>
</feature>